<feature type="region of interest" description="Disordered" evidence="1">
    <location>
        <begin position="1"/>
        <end position="54"/>
    </location>
</feature>
<sequence length="54" mass="6044">FEQQAQDGHAPTKAEQAQSPSLIGDFSQRIVQPKMNNVSHDGHCQPNQELNEKE</sequence>
<evidence type="ECO:0000256" key="1">
    <source>
        <dbReference type="SAM" id="MobiDB-lite"/>
    </source>
</evidence>
<comment type="caution">
    <text evidence="2">The sequence shown here is derived from an EMBL/GenBank/DDBJ whole genome shotgun (WGS) entry which is preliminary data.</text>
</comment>
<feature type="non-terminal residue" evidence="2">
    <location>
        <position position="1"/>
    </location>
</feature>
<protein>
    <submittedName>
        <fullName evidence="2">Uncharacterized protein</fullName>
    </submittedName>
</protein>
<dbReference type="Proteomes" id="UP001529510">
    <property type="component" value="Unassembled WGS sequence"/>
</dbReference>
<dbReference type="AlphaFoldDB" id="A0ABD0Q6C7"/>
<proteinExistence type="predicted"/>
<dbReference type="EMBL" id="JAMKFB020000011">
    <property type="protein sequence ID" value="KAL0181625.1"/>
    <property type="molecule type" value="Genomic_DNA"/>
</dbReference>
<reference evidence="2 3" key="1">
    <citation type="submission" date="2024-05" db="EMBL/GenBank/DDBJ databases">
        <title>Genome sequencing and assembly of Indian major carp, Cirrhinus mrigala (Hamilton, 1822).</title>
        <authorList>
            <person name="Mohindra V."/>
            <person name="Chowdhury L.M."/>
            <person name="Lal K."/>
            <person name="Jena J.K."/>
        </authorList>
    </citation>
    <scope>NUCLEOTIDE SEQUENCE [LARGE SCALE GENOMIC DNA]</scope>
    <source>
        <strain evidence="2">CM1030</strain>
        <tissue evidence="2">Blood</tissue>
    </source>
</reference>
<organism evidence="2 3">
    <name type="scientific">Cirrhinus mrigala</name>
    <name type="common">Mrigala</name>
    <dbReference type="NCBI Taxonomy" id="683832"/>
    <lineage>
        <taxon>Eukaryota</taxon>
        <taxon>Metazoa</taxon>
        <taxon>Chordata</taxon>
        <taxon>Craniata</taxon>
        <taxon>Vertebrata</taxon>
        <taxon>Euteleostomi</taxon>
        <taxon>Actinopterygii</taxon>
        <taxon>Neopterygii</taxon>
        <taxon>Teleostei</taxon>
        <taxon>Ostariophysi</taxon>
        <taxon>Cypriniformes</taxon>
        <taxon>Cyprinidae</taxon>
        <taxon>Labeoninae</taxon>
        <taxon>Labeonini</taxon>
        <taxon>Cirrhinus</taxon>
    </lineage>
</organism>
<keyword evidence="3" id="KW-1185">Reference proteome</keyword>
<gene>
    <name evidence="2" type="ORF">M9458_024031</name>
</gene>
<accession>A0ABD0Q6C7</accession>
<feature type="compositionally biased region" description="Polar residues" evidence="1">
    <location>
        <begin position="34"/>
        <end position="54"/>
    </location>
</feature>
<evidence type="ECO:0000313" key="3">
    <source>
        <dbReference type="Proteomes" id="UP001529510"/>
    </source>
</evidence>
<name>A0ABD0Q6C7_CIRMR</name>
<evidence type="ECO:0000313" key="2">
    <source>
        <dbReference type="EMBL" id="KAL0181625.1"/>
    </source>
</evidence>